<dbReference type="Gene3D" id="3.40.430.10">
    <property type="entry name" value="Dihydrofolate Reductase, subunit A"/>
    <property type="match status" value="1"/>
</dbReference>
<dbReference type="InterPro" id="IPR002734">
    <property type="entry name" value="RibDG_C"/>
</dbReference>
<protein>
    <submittedName>
        <fullName evidence="2">Dihydrofolate reductase</fullName>
    </submittedName>
</protein>
<dbReference type="InterPro" id="IPR050765">
    <property type="entry name" value="Riboflavin_Biosynth_HTPR"/>
</dbReference>
<accession>A0ABQ2Y1G4</accession>
<evidence type="ECO:0000313" key="2">
    <source>
        <dbReference type="EMBL" id="GGX48174.1"/>
    </source>
</evidence>
<comment type="caution">
    <text evidence="2">The sequence shown here is derived from an EMBL/GenBank/DDBJ whole genome shotgun (WGS) entry which is preliminary data.</text>
</comment>
<reference evidence="3" key="1">
    <citation type="journal article" date="2019" name="Int. J. Syst. Evol. Microbiol.">
        <title>The Global Catalogue of Microorganisms (GCM) 10K type strain sequencing project: providing services to taxonomists for standard genome sequencing and annotation.</title>
        <authorList>
            <consortium name="The Broad Institute Genomics Platform"/>
            <consortium name="The Broad Institute Genome Sequencing Center for Infectious Disease"/>
            <person name="Wu L."/>
            <person name="Ma J."/>
        </authorList>
    </citation>
    <scope>NUCLEOTIDE SEQUENCE [LARGE SCALE GENOMIC DNA]</scope>
    <source>
        <strain evidence="3">KCTC 23917</strain>
    </source>
</reference>
<gene>
    <name evidence="2" type="ORF">GCM10010946_28400</name>
</gene>
<dbReference type="RefSeq" id="WP_189357869.1">
    <property type="nucleotide sequence ID" value="NZ_BMYU01000007.1"/>
</dbReference>
<sequence length="178" mass="19336">MTASCSVFAAISLDGFFAREDGSLDWLANVASGSRDYGYQQYLTSVDATLMSVRDMTSLLSGGFSLPRNCFVYAEQPLPDAESANLPTSVRLIQADAANALQQISTNGIQNIAAEGSEVIRALLADGLISRMTLTLAPVLLGKGMRLFGELTEDQYWQLQSHQAFDDGMVQLHYEQSL</sequence>
<proteinExistence type="predicted"/>
<dbReference type="PANTHER" id="PTHR38011">
    <property type="entry name" value="DIHYDROFOLATE REDUCTASE FAMILY PROTEIN (AFU_ORTHOLOGUE AFUA_8G06820)"/>
    <property type="match status" value="1"/>
</dbReference>
<dbReference type="Proteomes" id="UP000653343">
    <property type="component" value="Unassembled WGS sequence"/>
</dbReference>
<feature type="domain" description="Bacterial bifunctional deaminase-reductase C-terminal" evidence="1">
    <location>
        <begin position="79"/>
        <end position="170"/>
    </location>
</feature>
<dbReference type="SUPFAM" id="SSF53597">
    <property type="entry name" value="Dihydrofolate reductase-like"/>
    <property type="match status" value="1"/>
</dbReference>
<dbReference type="EMBL" id="BMYU01000007">
    <property type="protein sequence ID" value="GGX48174.1"/>
    <property type="molecule type" value="Genomic_DNA"/>
</dbReference>
<organism evidence="2 3">
    <name type="scientific">Undibacterium squillarum</name>
    <dbReference type="NCBI Taxonomy" id="1131567"/>
    <lineage>
        <taxon>Bacteria</taxon>
        <taxon>Pseudomonadati</taxon>
        <taxon>Pseudomonadota</taxon>
        <taxon>Betaproteobacteria</taxon>
        <taxon>Burkholderiales</taxon>
        <taxon>Oxalobacteraceae</taxon>
        <taxon>Undibacterium</taxon>
    </lineage>
</organism>
<dbReference type="Pfam" id="PF01872">
    <property type="entry name" value="RibD_C"/>
    <property type="match status" value="1"/>
</dbReference>
<dbReference type="InterPro" id="IPR024072">
    <property type="entry name" value="DHFR-like_dom_sf"/>
</dbReference>
<dbReference type="PANTHER" id="PTHR38011:SF11">
    <property type="entry name" value="2,5-DIAMINO-6-RIBOSYLAMINO-4(3H)-PYRIMIDINONE 5'-PHOSPHATE REDUCTASE"/>
    <property type="match status" value="1"/>
</dbReference>
<name>A0ABQ2Y1G4_9BURK</name>
<evidence type="ECO:0000313" key="3">
    <source>
        <dbReference type="Proteomes" id="UP000653343"/>
    </source>
</evidence>
<evidence type="ECO:0000259" key="1">
    <source>
        <dbReference type="Pfam" id="PF01872"/>
    </source>
</evidence>
<keyword evidence="3" id="KW-1185">Reference proteome</keyword>